<feature type="compositionally biased region" description="Polar residues" evidence="1">
    <location>
        <begin position="218"/>
        <end position="234"/>
    </location>
</feature>
<reference evidence="3 4" key="1">
    <citation type="submission" date="2017-03" db="EMBL/GenBank/DDBJ databases">
        <title>Widespread Adenine N6-methylation of Active Genes in Fungi.</title>
        <authorList>
            <consortium name="DOE Joint Genome Institute"/>
            <person name="Mondo S.J."/>
            <person name="Dannebaum R.O."/>
            <person name="Kuo R.C."/>
            <person name="Louie K.B."/>
            <person name="Bewick A.J."/>
            <person name="Labutti K."/>
            <person name="Haridas S."/>
            <person name="Kuo A."/>
            <person name="Salamov A."/>
            <person name="Ahrendt S.R."/>
            <person name="Lau R."/>
            <person name="Bowen B.P."/>
            <person name="Lipzen A."/>
            <person name="Sullivan W."/>
            <person name="Andreopoulos W.B."/>
            <person name="Clum A."/>
            <person name="Lindquist E."/>
            <person name="Daum C."/>
            <person name="Northen T.R."/>
            <person name="Ramamoorthy G."/>
            <person name="Schmitz R.J."/>
            <person name="Gryganskyi A."/>
            <person name="Culley D."/>
            <person name="Magnuson J."/>
            <person name="James T.Y."/>
            <person name="O'Malley M.A."/>
            <person name="Stajich J.E."/>
            <person name="Spatafora J.W."/>
            <person name="Visel A."/>
            <person name="Grigoriev I.V."/>
        </authorList>
    </citation>
    <scope>NUCLEOTIDE SEQUENCE [LARGE SCALE GENOMIC DNA]</scope>
    <source>
        <strain evidence="3 4">NRRL Y-17943</strain>
    </source>
</reference>
<evidence type="ECO:0000313" key="3">
    <source>
        <dbReference type="EMBL" id="ORX33500.1"/>
    </source>
</evidence>
<feature type="compositionally biased region" description="Pro residues" evidence="1">
    <location>
        <begin position="41"/>
        <end position="57"/>
    </location>
</feature>
<keyword evidence="4" id="KW-1185">Reference proteome</keyword>
<feature type="region of interest" description="Disordered" evidence="1">
    <location>
        <begin position="30"/>
        <end position="145"/>
    </location>
</feature>
<dbReference type="EMBL" id="NBSH01000020">
    <property type="protein sequence ID" value="ORX33500.1"/>
    <property type="molecule type" value="Genomic_DNA"/>
</dbReference>
<proteinExistence type="predicted"/>
<evidence type="ECO:0000256" key="2">
    <source>
        <dbReference type="SAM" id="SignalP"/>
    </source>
</evidence>
<dbReference type="InParanoid" id="A0A1Y1U640"/>
<feature type="signal peptide" evidence="2">
    <location>
        <begin position="1"/>
        <end position="18"/>
    </location>
</feature>
<dbReference type="Proteomes" id="UP000193218">
    <property type="component" value="Unassembled WGS sequence"/>
</dbReference>
<dbReference type="RefSeq" id="XP_021867827.1">
    <property type="nucleotide sequence ID" value="XM_022018747.1"/>
</dbReference>
<dbReference type="OrthoDB" id="2564688at2759"/>
<organism evidence="3 4">
    <name type="scientific">Kockovaella imperatae</name>
    <dbReference type="NCBI Taxonomy" id="4999"/>
    <lineage>
        <taxon>Eukaryota</taxon>
        <taxon>Fungi</taxon>
        <taxon>Dikarya</taxon>
        <taxon>Basidiomycota</taxon>
        <taxon>Agaricomycotina</taxon>
        <taxon>Tremellomycetes</taxon>
        <taxon>Tremellales</taxon>
        <taxon>Cuniculitremaceae</taxon>
        <taxon>Kockovaella</taxon>
    </lineage>
</organism>
<feature type="chain" id="PRO_5012960067" description="Transmembrane protein" evidence="2">
    <location>
        <begin position="19"/>
        <end position="706"/>
    </location>
</feature>
<name>A0A1Y1U640_9TREE</name>
<keyword evidence="2" id="KW-0732">Signal</keyword>
<gene>
    <name evidence="3" type="ORF">BD324DRAFT_654088</name>
</gene>
<evidence type="ECO:0008006" key="5">
    <source>
        <dbReference type="Google" id="ProtNLM"/>
    </source>
</evidence>
<sequence>MRLYLSPFLILAIPLVNSLPADLPSATLDARDSRPLYFGPPQNPSPGPASPAPPSSTPEPEEKASPSPSPTTTNRTTKTSIPPPKSSSTGPSTTDKSSTASTATTATQSQASETLTTTSSQSTTESTSSTTSTASSTSTSESASQSTSLYQKLKPLIYLSPVFALILISFCGWLYSRWYAHRSTREEQKYSIPAAHKPPPPPSPSLGPGVRGSDPKSRPSSTSIFSASRTNWRSFSRGPGGGDRGGRGGGRTDSAADQWRSGGWGTKDGWKSLHDVDDLMEGDMEEAYNVNGEKLDPADPWYAGELESVVQWQDIELAKGFSEHQDLRGSFVPEDRHGHVGAKQVVFASSEDSTANDNDHDEVVDEQERLAGRPSTSGYMARWRSTLDVWKSARGKPIQSTHRLGSTVKLISGPTYTSLSHHDPFAVVGDSAPTPELFSEAPMPPGWIVPRSTVTSPQLLSPPMQPHLFFHPPSDQPSSAAQIQQSAQTDVFECSCTSDSHTSLCLESSSSSDSSSLLGNAAAIAPITDQQAHDRWPTIPSCADALAQATAYDVPLVMGQYPSVPSTPNKKATLGTPGRMSTMKRSTGRLDLSGQESPTPRRATKSAMKAALGSLTEVSAEESKGTPTKHVGLTRTPTKSRVQRRQDQAQQTVNNILQASWSDRMLAASPPPQSIDGMMHAFSGSASPTDARVSSINPFSAIQEII</sequence>
<feature type="region of interest" description="Disordered" evidence="1">
    <location>
        <begin position="563"/>
        <end position="649"/>
    </location>
</feature>
<feature type="compositionally biased region" description="Gly residues" evidence="1">
    <location>
        <begin position="238"/>
        <end position="251"/>
    </location>
</feature>
<comment type="caution">
    <text evidence="3">The sequence shown here is derived from an EMBL/GenBank/DDBJ whole genome shotgun (WGS) entry which is preliminary data.</text>
</comment>
<feature type="compositionally biased region" description="Pro residues" evidence="1">
    <location>
        <begin position="196"/>
        <end position="205"/>
    </location>
</feature>
<evidence type="ECO:0000313" key="4">
    <source>
        <dbReference type="Proteomes" id="UP000193218"/>
    </source>
</evidence>
<dbReference type="GeneID" id="33560556"/>
<feature type="region of interest" description="Disordered" evidence="1">
    <location>
        <begin position="190"/>
        <end position="266"/>
    </location>
</feature>
<protein>
    <recommendedName>
        <fullName evidence="5">Transmembrane protein</fullName>
    </recommendedName>
</protein>
<accession>A0A1Y1U640</accession>
<feature type="region of interest" description="Disordered" evidence="1">
    <location>
        <begin position="351"/>
        <end position="375"/>
    </location>
</feature>
<feature type="compositionally biased region" description="Low complexity" evidence="1">
    <location>
        <begin position="70"/>
        <end position="145"/>
    </location>
</feature>
<evidence type="ECO:0000256" key="1">
    <source>
        <dbReference type="SAM" id="MobiDB-lite"/>
    </source>
</evidence>
<dbReference type="AlphaFoldDB" id="A0A1Y1U640"/>